<organism evidence="2">
    <name type="scientific">Pseudo-nitzschia delicatissima</name>
    <dbReference type="NCBI Taxonomy" id="44447"/>
    <lineage>
        <taxon>Eukaryota</taxon>
        <taxon>Sar</taxon>
        <taxon>Stramenopiles</taxon>
        <taxon>Ochrophyta</taxon>
        <taxon>Bacillariophyta</taxon>
        <taxon>Bacillariophyceae</taxon>
        <taxon>Bacillariophycidae</taxon>
        <taxon>Bacillariales</taxon>
        <taxon>Bacillariaceae</taxon>
        <taxon>Pseudo-nitzschia</taxon>
    </lineage>
</organism>
<feature type="region of interest" description="Disordered" evidence="1">
    <location>
        <begin position="153"/>
        <end position="183"/>
    </location>
</feature>
<name>A0A7S0UMH2_9STRA</name>
<protein>
    <submittedName>
        <fullName evidence="2">Uncharacterized protein</fullName>
    </submittedName>
</protein>
<reference evidence="2" key="1">
    <citation type="submission" date="2021-01" db="EMBL/GenBank/DDBJ databases">
        <authorList>
            <person name="Corre E."/>
            <person name="Pelletier E."/>
            <person name="Niang G."/>
            <person name="Scheremetjew M."/>
            <person name="Finn R."/>
            <person name="Kale V."/>
            <person name="Holt S."/>
            <person name="Cochrane G."/>
            <person name="Meng A."/>
            <person name="Brown T."/>
            <person name="Cohen L."/>
        </authorList>
    </citation>
    <scope>NUCLEOTIDE SEQUENCE</scope>
    <source>
        <strain evidence="2">UNC1205</strain>
    </source>
</reference>
<evidence type="ECO:0000313" key="2">
    <source>
        <dbReference type="EMBL" id="CAD8761512.1"/>
    </source>
</evidence>
<dbReference type="AlphaFoldDB" id="A0A7S0UMH2"/>
<gene>
    <name evidence="2" type="ORF">PDEL1432_LOCUS1552</name>
</gene>
<accession>A0A7S0UMH2</accession>
<evidence type="ECO:0000256" key="1">
    <source>
        <dbReference type="SAM" id="MobiDB-lite"/>
    </source>
</evidence>
<feature type="region of interest" description="Disordered" evidence="1">
    <location>
        <begin position="26"/>
        <end position="100"/>
    </location>
</feature>
<sequence length="430" mass="49268">MDARKVRRRLQKEYREAQALITKYNVNKYKKSDKQNPTVAAAAAWASEQQQQQQSASTKNEVPSESNGDSDGDSGNESDKNEASTPSKIQKKRELPAPADSIDPRLVYRALAEGTDKLSYAHKCGFHMEELAHLYPEEMRAYHRWNEMHEEYSESKADEGGINDDSNGNNKDGETSNRDRAIDDVDNELVGGHLRERAANFDYRTDKMKNDWYVEYAKVRQGSFLPSSRRVRRSKAEIEWDRLRKLKKGRHAAGEWENISGRAVRFLHWLGFDPPNLYPPDEETTQALAFLAYDRLGRIVEKAIFLRNENDKKARSLWELPPGDQLTARDIERALDDPDIKPATVYGTEDSKSASSIQLYFGPGWEDRLELEMEEMIASLKGSNHQISEEERMVRNHEMELLAKISVPPGRDGDQLEVLVKNHKESLKES</sequence>
<proteinExistence type="predicted"/>
<feature type="compositionally biased region" description="Low complexity" evidence="1">
    <location>
        <begin position="40"/>
        <end position="57"/>
    </location>
</feature>
<feature type="compositionally biased region" description="Basic and acidic residues" evidence="1">
    <location>
        <begin position="171"/>
        <end position="183"/>
    </location>
</feature>
<dbReference type="EMBL" id="HBFL01002196">
    <property type="protein sequence ID" value="CAD8761512.1"/>
    <property type="molecule type" value="Transcribed_RNA"/>
</dbReference>